<proteinExistence type="predicted"/>
<name>A0A1Y5PGP0_9MYCO</name>
<protein>
    <submittedName>
        <fullName evidence="1">Uncharacterized protein</fullName>
    </submittedName>
</protein>
<dbReference type="AlphaFoldDB" id="A0A1Y5PGP0"/>
<dbReference type="EMBL" id="FLQS01000028">
    <property type="protein sequence ID" value="SBS76620.1"/>
    <property type="molecule type" value="Genomic_DNA"/>
</dbReference>
<accession>A0A1Y5PGP0</accession>
<evidence type="ECO:0000313" key="1">
    <source>
        <dbReference type="EMBL" id="SBS76620.1"/>
    </source>
</evidence>
<sequence>MTTTPGLTGLAVAHLPRIRGGDLTRLSWRGWHVDLDQHRVTVPVQPIAGKNIDDLDLLLGAGYRMLDIATAARLSPLPQLRVRLPESMITQIVAVLQSAQRIADIDSHRGVFDVYECTSRAWRDSGMSIPYAVLLRSLRAVLPPGVGNLAGYDRCARPTDVHDLYTAAIHRWRGQDASTRGVSTQIA</sequence>
<organism evidence="1">
    <name type="scientific">uncultured Mycobacterium sp</name>
    <dbReference type="NCBI Taxonomy" id="171292"/>
    <lineage>
        <taxon>Bacteria</taxon>
        <taxon>Bacillati</taxon>
        <taxon>Actinomycetota</taxon>
        <taxon>Actinomycetes</taxon>
        <taxon>Mycobacteriales</taxon>
        <taxon>Mycobacteriaceae</taxon>
        <taxon>Mycobacterium</taxon>
        <taxon>environmental samples</taxon>
    </lineage>
</organism>
<reference evidence="1" key="1">
    <citation type="submission" date="2016-03" db="EMBL/GenBank/DDBJ databases">
        <authorList>
            <person name="Ploux O."/>
        </authorList>
    </citation>
    <scope>NUCLEOTIDE SEQUENCE</scope>
    <source>
        <strain evidence="1">UC10</strain>
    </source>
</reference>
<gene>
    <name evidence="1" type="ORF">MHPYR_340029</name>
</gene>